<dbReference type="EMBL" id="FN655574">
    <property type="protein sequence ID" value="CBY39565.1"/>
    <property type="molecule type" value="Genomic_DNA"/>
</dbReference>
<feature type="region of interest" description="Disordered" evidence="1">
    <location>
        <begin position="1"/>
        <end position="24"/>
    </location>
</feature>
<protein>
    <submittedName>
        <fullName evidence="2">Uncharacterized protein</fullName>
    </submittedName>
</protein>
<accession>E4YVT0</accession>
<dbReference type="AlphaFoldDB" id="E4YVT0"/>
<name>E4YVT0_OIKDI</name>
<reference evidence="2" key="1">
    <citation type="journal article" date="2010" name="Science">
        <title>Plasticity of animal genome architecture unmasked by rapid evolution of a pelagic tunicate.</title>
        <authorList>
            <person name="Denoeud F."/>
            <person name="Henriet S."/>
            <person name="Mungpakdee S."/>
            <person name="Aury J.M."/>
            <person name="Da Silva C."/>
            <person name="Brinkmann H."/>
            <person name="Mikhaleva J."/>
            <person name="Olsen L.C."/>
            <person name="Jubin C."/>
            <person name="Canestro C."/>
            <person name="Bouquet J.M."/>
            <person name="Danks G."/>
            <person name="Poulain J."/>
            <person name="Campsteijn C."/>
            <person name="Adamski M."/>
            <person name="Cross I."/>
            <person name="Yadetie F."/>
            <person name="Muffato M."/>
            <person name="Louis A."/>
            <person name="Butcher S."/>
            <person name="Tsagkogeorga G."/>
            <person name="Konrad A."/>
            <person name="Singh S."/>
            <person name="Jensen M.F."/>
            <person name="Cong E.H."/>
            <person name="Eikeseth-Otteraa H."/>
            <person name="Noel B."/>
            <person name="Anthouard V."/>
            <person name="Porcel B.M."/>
            <person name="Kachouri-Lafond R."/>
            <person name="Nishino A."/>
            <person name="Ugolini M."/>
            <person name="Chourrout P."/>
            <person name="Nishida H."/>
            <person name="Aasland R."/>
            <person name="Huzurbazar S."/>
            <person name="Westhof E."/>
            <person name="Delsuc F."/>
            <person name="Lehrach H."/>
            <person name="Reinhardt R."/>
            <person name="Weissenbach J."/>
            <person name="Roy S.W."/>
            <person name="Artiguenave F."/>
            <person name="Postlethwait J.H."/>
            <person name="Manak J.R."/>
            <person name="Thompson E.M."/>
            <person name="Jaillon O."/>
            <person name="Du Pasquier L."/>
            <person name="Boudinot P."/>
            <person name="Liberles D.A."/>
            <person name="Volff J.N."/>
            <person name="Philippe H."/>
            <person name="Lenhard B."/>
            <person name="Roest Crollius H."/>
            <person name="Wincker P."/>
            <person name="Chourrout D."/>
        </authorList>
    </citation>
    <scope>NUCLEOTIDE SEQUENCE [LARGE SCALE GENOMIC DNA]</scope>
</reference>
<dbReference type="Proteomes" id="UP000011014">
    <property type="component" value="Unassembled WGS sequence"/>
</dbReference>
<evidence type="ECO:0000256" key="1">
    <source>
        <dbReference type="SAM" id="MobiDB-lite"/>
    </source>
</evidence>
<sequence>MADSDSLIFPSKKRKLEEENYEEPLLEPPLQENLLPESQLSGSQTVVTDIFDLTLVEQESEKLEDRFVWKKIELQSVTSMLQKLDRSMYEVPENFSVKFDEEGKYLGKVRCSNHKCQSFISRDLSSKKNLNFKLSHLMQHIRNHHKTKKNVIHPAFRPKKPPTVTETSKREVLASECSILSKFKLPMNFFQSLKSIFFRLFAFFRLKAET</sequence>
<organism evidence="2">
    <name type="scientific">Oikopleura dioica</name>
    <name type="common">Tunicate</name>
    <dbReference type="NCBI Taxonomy" id="34765"/>
    <lineage>
        <taxon>Eukaryota</taxon>
        <taxon>Metazoa</taxon>
        <taxon>Chordata</taxon>
        <taxon>Tunicata</taxon>
        <taxon>Appendicularia</taxon>
        <taxon>Copelata</taxon>
        <taxon>Oikopleuridae</taxon>
        <taxon>Oikopleura</taxon>
    </lineage>
</organism>
<evidence type="ECO:0000313" key="2">
    <source>
        <dbReference type="EMBL" id="CBY39565.1"/>
    </source>
</evidence>
<gene>
    <name evidence="2" type="ORF">GSOID_T00020137001</name>
</gene>
<proteinExistence type="predicted"/>